<dbReference type="InterPro" id="IPR058240">
    <property type="entry name" value="rSAM_sf"/>
</dbReference>
<dbReference type="PANTHER" id="PTHR30538:SF1">
    <property type="entry name" value="L-LYSINE 2,3-AMINOMUTASE"/>
    <property type="match status" value="1"/>
</dbReference>
<evidence type="ECO:0000313" key="13">
    <source>
        <dbReference type="Proteomes" id="UP000317778"/>
    </source>
</evidence>
<keyword evidence="3" id="KW-0949">S-adenosyl-L-methionine</keyword>
<dbReference type="SUPFAM" id="SSF102114">
    <property type="entry name" value="Radical SAM enzymes"/>
    <property type="match status" value="1"/>
</dbReference>
<proteinExistence type="predicted"/>
<keyword evidence="2 9" id="KW-0004">4Fe-4S</keyword>
<evidence type="ECO:0000256" key="5">
    <source>
        <dbReference type="ARBA" id="ARBA00022898"/>
    </source>
</evidence>
<dbReference type="Gene3D" id="3.20.20.70">
    <property type="entry name" value="Aldolase class I"/>
    <property type="match status" value="1"/>
</dbReference>
<evidence type="ECO:0000256" key="6">
    <source>
        <dbReference type="ARBA" id="ARBA00023004"/>
    </source>
</evidence>
<dbReference type="InterPro" id="IPR025895">
    <property type="entry name" value="LAM_C_dom"/>
</dbReference>
<dbReference type="EMBL" id="NJBO01000005">
    <property type="protein sequence ID" value="TKJ43324.1"/>
    <property type="molecule type" value="Genomic_DNA"/>
</dbReference>
<evidence type="ECO:0000256" key="10">
    <source>
        <dbReference type="PIRSR" id="PIRSR603739-50"/>
    </source>
</evidence>
<evidence type="ECO:0000256" key="4">
    <source>
        <dbReference type="ARBA" id="ARBA00022723"/>
    </source>
</evidence>
<dbReference type="Pfam" id="PF04055">
    <property type="entry name" value="Radical_SAM"/>
    <property type="match status" value="1"/>
</dbReference>
<dbReference type="InterPro" id="IPR007197">
    <property type="entry name" value="rSAM"/>
</dbReference>
<dbReference type="PANTHER" id="PTHR30538">
    <property type="entry name" value="LYSINE 2,3-AMINOMUTASE-RELATED"/>
    <property type="match status" value="1"/>
</dbReference>
<dbReference type="Proteomes" id="UP000317778">
    <property type="component" value="Unassembled WGS sequence"/>
</dbReference>
<dbReference type="CDD" id="cd01335">
    <property type="entry name" value="Radical_SAM"/>
    <property type="match status" value="1"/>
</dbReference>
<sequence>MIDSKRQRALNRAQKLRERIEEYLESRKTIHTGFDVVEDVEVRKRRILDALGGTQEQWNDWHWQLRNRIRDVDTLARLIELEEQDLADITRVGRHYRWAVSPYYLSLADFSDRFGPIKLQAIPLIAELTVSGGTLDPMGEEYTSPAPAITRRYPDRLIILASNICPTYCRHCQRRRLLGQKDHHTDWGKIESSIKYIRDNPEIRDVLITGGDPLTREDEDIERMLSTLRKIDHVEIIRIGSRTPVTMPQRITPELVKMLSKYHPFFFNTQFNHPREITPDSARACQMLADAGIPMGNQMVLLNGINDRCSVVKALNQELLKIRVKPYYIFHAKEIKGALHFVTSVDKGIEIMEFLRGYTSGLAIPCYIINAPHGLGKTPILPQYVLSRGPDFITIRTWENKVVRYPNRREVDIRQF</sequence>
<evidence type="ECO:0000313" key="12">
    <source>
        <dbReference type="EMBL" id="TKJ43324.1"/>
    </source>
</evidence>
<comment type="caution">
    <text evidence="12">The sequence shown here is derived from an EMBL/GenBank/DDBJ whole genome shotgun (WGS) entry which is preliminary data.</text>
</comment>
<keyword evidence="5 10" id="KW-0663">Pyridoxal phosphate</keyword>
<keyword evidence="8" id="KW-0413">Isomerase</keyword>
<dbReference type="PIRSF" id="PIRSF004911">
    <property type="entry name" value="DUF160"/>
    <property type="match status" value="1"/>
</dbReference>
<name>A0A532V802_UNCT6</name>
<dbReference type="GO" id="GO:0016853">
    <property type="term" value="F:isomerase activity"/>
    <property type="evidence" value="ECO:0007669"/>
    <property type="project" value="UniProtKB-KW"/>
</dbReference>
<evidence type="ECO:0000256" key="8">
    <source>
        <dbReference type="ARBA" id="ARBA00023235"/>
    </source>
</evidence>
<dbReference type="InterPro" id="IPR013785">
    <property type="entry name" value="Aldolase_TIM"/>
</dbReference>
<feature type="binding site" evidence="9">
    <location>
        <position position="165"/>
    </location>
    <ligand>
        <name>[4Fe-4S] cluster</name>
        <dbReference type="ChEBI" id="CHEBI:49883"/>
        <note>4Fe-4S-S-AdoMet</note>
    </ligand>
</feature>
<feature type="binding site" evidence="9">
    <location>
        <position position="169"/>
    </location>
    <ligand>
        <name>[4Fe-4S] cluster</name>
        <dbReference type="ChEBI" id="CHEBI:49883"/>
        <note>4Fe-4S-S-AdoMet</note>
    </ligand>
</feature>
<keyword evidence="6" id="KW-0408">Iron</keyword>
<dbReference type="InterPro" id="IPR003739">
    <property type="entry name" value="Lys_aminomutase/Glu_NH3_mut"/>
</dbReference>
<dbReference type="AlphaFoldDB" id="A0A532V802"/>
<comment type="cofactor">
    <cofactor evidence="1 10">
        <name>pyridoxal 5'-phosphate</name>
        <dbReference type="ChEBI" id="CHEBI:597326"/>
    </cofactor>
</comment>
<evidence type="ECO:0000256" key="1">
    <source>
        <dbReference type="ARBA" id="ARBA00001933"/>
    </source>
</evidence>
<dbReference type="Gene3D" id="6.10.140.1170">
    <property type="match status" value="1"/>
</dbReference>
<keyword evidence="7 9" id="KW-0411">Iron-sulfur</keyword>
<dbReference type="Pfam" id="PF12544">
    <property type="entry name" value="LAM_C"/>
    <property type="match status" value="1"/>
</dbReference>
<evidence type="ECO:0000259" key="11">
    <source>
        <dbReference type="PROSITE" id="PS51918"/>
    </source>
</evidence>
<feature type="domain" description="Radical SAM core" evidence="11">
    <location>
        <begin position="151"/>
        <end position="362"/>
    </location>
</feature>
<dbReference type="SFLD" id="SFLDG01070">
    <property type="entry name" value="PLP-dependent"/>
    <property type="match status" value="1"/>
</dbReference>
<evidence type="ECO:0000256" key="3">
    <source>
        <dbReference type="ARBA" id="ARBA00022691"/>
    </source>
</evidence>
<dbReference type="NCBIfam" id="TIGR00238">
    <property type="entry name" value="KamA family radical SAM protein"/>
    <property type="match status" value="1"/>
</dbReference>
<protein>
    <submittedName>
        <fullName evidence="12">Lysine 2,3-aminomutase</fullName>
    </submittedName>
</protein>
<accession>A0A532V802</accession>
<evidence type="ECO:0000256" key="7">
    <source>
        <dbReference type="ARBA" id="ARBA00023014"/>
    </source>
</evidence>
<dbReference type="GO" id="GO:0051539">
    <property type="term" value="F:4 iron, 4 sulfur cluster binding"/>
    <property type="evidence" value="ECO:0007669"/>
    <property type="project" value="UniProtKB-KW"/>
</dbReference>
<reference evidence="12 13" key="1">
    <citation type="submission" date="2017-06" db="EMBL/GenBank/DDBJ databases">
        <title>Novel microbial phyla capable of carbon fixation and sulfur reduction in deep-sea sediments.</title>
        <authorList>
            <person name="Huang J."/>
            <person name="Baker B."/>
            <person name="Wang Y."/>
        </authorList>
    </citation>
    <scope>NUCLEOTIDE SEQUENCE [LARGE SCALE GENOMIC DNA]</scope>
    <source>
        <strain evidence="12">B3_TA06</strain>
    </source>
</reference>
<organism evidence="12 13">
    <name type="scientific">candidate division TA06 bacterium B3_TA06</name>
    <dbReference type="NCBI Taxonomy" id="2012487"/>
    <lineage>
        <taxon>Bacteria</taxon>
        <taxon>Bacteria division TA06</taxon>
    </lineage>
</organism>
<gene>
    <name evidence="12" type="ORF">CEE36_04640</name>
</gene>
<dbReference type="PROSITE" id="PS51918">
    <property type="entry name" value="RADICAL_SAM"/>
    <property type="match status" value="1"/>
</dbReference>
<dbReference type="GO" id="GO:0046872">
    <property type="term" value="F:metal ion binding"/>
    <property type="evidence" value="ECO:0007669"/>
    <property type="project" value="UniProtKB-KW"/>
</dbReference>
<feature type="modified residue" description="N6-(pyridoxal phosphate)lysine" evidence="10">
    <location>
        <position position="377"/>
    </location>
</feature>
<evidence type="ECO:0000256" key="9">
    <source>
        <dbReference type="PIRSR" id="PIRSR004911-1"/>
    </source>
</evidence>
<feature type="binding site" evidence="9">
    <location>
        <position position="172"/>
    </location>
    <ligand>
        <name>[4Fe-4S] cluster</name>
        <dbReference type="ChEBI" id="CHEBI:49883"/>
        <note>4Fe-4S-S-AdoMet</note>
    </ligand>
</feature>
<dbReference type="SFLD" id="SFLDS00029">
    <property type="entry name" value="Radical_SAM"/>
    <property type="match status" value="1"/>
</dbReference>
<keyword evidence="4 9" id="KW-0479">Metal-binding</keyword>
<evidence type="ECO:0000256" key="2">
    <source>
        <dbReference type="ARBA" id="ARBA00022485"/>
    </source>
</evidence>